<feature type="compositionally biased region" description="Acidic residues" evidence="1">
    <location>
        <begin position="35"/>
        <end position="48"/>
    </location>
</feature>
<dbReference type="AlphaFoldDB" id="A0A830FGH1"/>
<protein>
    <submittedName>
        <fullName evidence="2">Uncharacterized protein</fullName>
    </submittedName>
</protein>
<keyword evidence="3" id="KW-1185">Reference proteome</keyword>
<name>A0A830FGH1_9EURY</name>
<evidence type="ECO:0000256" key="1">
    <source>
        <dbReference type="SAM" id="MobiDB-lite"/>
    </source>
</evidence>
<accession>A0A830FGH1</accession>
<gene>
    <name evidence="2" type="ORF">GCM10009039_32740</name>
</gene>
<reference evidence="2" key="1">
    <citation type="journal article" date="2014" name="Int. J. Syst. Evol. Microbiol.">
        <title>Complete genome sequence of Corynebacterium casei LMG S-19264T (=DSM 44701T), isolated from a smear-ripened cheese.</title>
        <authorList>
            <consortium name="US DOE Joint Genome Institute (JGI-PGF)"/>
            <person name="Walter F."/>
            <person name="Albersmeier A."/>
            <person name="Kalinowski J."/>
            <person name="Ruckert C."/>
        </authorList>
    </citation>
    <scope>NUCLEOTIDE SEQUENCE</scope>
    <source>
        <strain evidence="2">JCM 19596</strain>
    </source>
</reference>
<comment type="caution">
    <text evidence="2">The sequence shown here is derived from an EMBL/GenBank/DDBJ whole genome shotgun (WGS) entry which is preliminary data.</text>
</comment>
<evidence type="ECO:0000313" key="3">
    <source>
        <dbReference type="Proteomes" id="UP000607197"/>
    </source>
</evidence>
<reference evidence="2" key="2">
    <citation type="submission" date="2020-09" db="EMBL/GenBank/DDBJ databases">
        <authorList>
            <person name="Sun Q."/>
            <person name="Ohkuma M."/>
        </authorList>
    </citation>
    <scope>NUCLEOTIDE SEQUENCE</scope>
    <source>
        <strain evidence="2">JCM 19596</strain>
    </source>
</reference>
<sequence>MRMGNFRDGERLSPGMAANQPIGIDHVTVVPGEAGADEEPGRDDADEA</sequence>
<feature type="region of interest" description="Disordered" evidence="1">
    <location>
        <begin position="1"/>
        <end position="48"/>
    </location>
</feature>
<evidence type="ECO:0000313" key="2">
    <source>
        <dbReference type="EMBL" id="GGL72149.1"/>
    </source>
</evidence>
<proteinExistence type="predicted"/>
<dbReference type="Proteomes" id="UP000607197">
    <property type="component" value="Unassembled WGS sequence"/>
</dbReference>
<dbReference type="EMBL" id="BMPG01000007">
    <property type="protein sequence ID" value="GGL72149.1"/>
    <property type="molecule type" value="Genomic_DNA"/>
</dbReference>
<feature type="compositionally biased region" description="Basic and acidic residues" evidence="1">
    <location>
        <begin position="1"/>
        <end position="11"/>
    </location>
</feature>
<organism evidence="2 3">
    <name type="scientific">Halocalculus aciditolerans</name>
    <dbReference type="NCBI Taxonomy" id="1383812"/>
    <lineage>
        <taxon>Archaea</taxon>
        <taxon>Methanobacteriati</taxon>
        <taxon>Methanobacteriota</taxon>
        <taxon>Stenosarchaea group</taxon>
        <taxon>Halobacteria</taxon>
        <taxon>Halobacteriales</taxon>
        <taxon>Halobacteriaceae</taxon>
        <taxon>Halocalculus</taxon>
    </lineage>
</organism>